<evidence type="ECO:0000313" key="2">
    <source>
        <dbReference type="Proteomes" id="UP001056120"/>
    </source>
</evidence>
<dbReference type="Proteomes" id="UP001056120">
    <property type="component" value="Linkage Group LG19"/>
</dbReference>
<name>A0ACB9DE62_9ASTR</name>
<proteinExistence type="predicted"/>
<reference evidence="1 2" key="2">
    <citation type="journal article" date="2022" name="Mol. Ecol. Resour.">
        <title>The genomes of chicory, endive, great burdock and yacon provide insights into Asteraceae paleo-polyploidization history and plant inulin production.</title>
        <authorList>
            <person name="Fan W."/>
            <person name="Wang S."/>
            <person name="Wang H."/>
            <person name="Wang A."/>
            <person name="Jiang F."/>
            <person name="Liu H."/>
            <person name="Zhao H."/>
            <person name="Xu D."/>
            <person name="Zhang Y."/>
        </authorList>
    </citation>
    <scope>NUCLEOTIDE SEQUENCE [LARGE SCALE GENOMIC DNA]</scope>
    <source>
        <strain evidence="2">cv. Yunnan</strain>
        <tissue evidence="1">Leaves</tissue>
    </source>
</reference>
<keyword evidence="2" id="KW-1185">Reference proteome</keyword>
<sequence length="275" mass="29391">MPPSPTIAKALTPFDADSDSTINPTAIQTLLRSHSETSFQVNGTNTVADIPLVIVVPGLTSDSNSPYIKKITYNMAKHEWNVVVSKHRGLGGVPLTSECFYIVGKSNDLGEVVNHLHRKPPETPLYDVGTSLGANILRSKAFSGEHPDRAVPCTSTPDKSVSEFVSPTRTRPLDQFVCQSQGSSDPVSGRDIQVQIRARQATSTPAKGLDSFVSSRRVSGHAQLLVLLSGSSPAINSHGRTCASSSSPLHPLSLQIETIIAFVASEGSYIQSFEV</sequence>
<reference evidence="2" key="1">
    <citation type="journal article" date="2022" name="Mol. Ecol. Resour.">
        <title>The genomes of chicory, endive, great burdock and yacon provide insights into Asteraceae palaeo-polyploidization history and plant inulin production.</title>
        <authorList>
            <person name="Fan W."/>
            <person name="Wang S."/>
            <person name="Wang H."/>
            <person name="Wang A."/>
            <person name="Jiang F."/>
            <person name="Liu H."/>
            <person name="Zhao H."/>
            <person name="Xu D."/>
            <person name="Zhang Y."/>
        </authorList>
    </citation>
    <scope>NUCLEOTIDE SEQUENCE [LARGE SCALE GENOMIC DNA]</scope>
    <source>
        <strain evidence="2">cv. Yunnan</strain>
    </source>
</reference>
<evidence type="ECO:0000313" key="1">
    <source>
        <dbReference type="EMBL" id="KAI3744663.1"/>
    </source>
</evidence>
<accession>A0ACB9DE62</accession>
<dbReference type="EMBL" id="CM042036">
    <property type="protein sequence ID" value="KAI3744663.1"/>
    <property type="molecule type" value="Genomic_DNA"/>
</dbReference>
<gene>
    <name evidence="1" type="ORF">L1987_57752</name>
</gene>
<organism evidence="1 2">
    <name type="scientific">Smallanthus sonchifolius</name>
    <dbReference type="NCBI Taxonomy" id="185202"/>
    <lineage>
        <taxon>Eukaryota</taxon>
        <taxon>Viridiplantae</taxon>
        <taxon>Streptophyta</taxon>
        <taxon>Embryophyta</taxon>
        <taxon>Tracheophyta</taxon>
        <taxon>Spermatophyta</taxon>
        <taxon>Magnoliopsida</taxon>
        <taxon>eudicotyledons</taxon>
        <taxon>Gunneridae</taxon>
        <taxon>Pentapetalae</taxon>
        <taxon>asterids</taxon>
        <taxon>campanulids</taxon>
        <taxon>Asterales</taxon>
        <taxon>Asteraceae</taxon>
        <taxon>Asteroideae</taxon>
        <taxon>Heliantheae alliance</taxon>
        <taxon>Millerieae</taxon>
        <taxon>Smallanthus</taxon>
    </lineage>
</organism>
<comment type="caution">
    <text evidence="1">The sequence shown here is derived from an EMBL/GenBank/DDBJ whole genome shotgun (WGS) entry which is preliminary data.</text>
</comment>
<protein>
    <submittedName>
        <fullName evidence="1">Uncharacterized protein</fullName>
    </submittedName>
</protein>